<evidence type="ECO:0000313" key="3">
    <source>
        <dbReference type="EMBL" id="MTH46193.1"/>
    </source>
</evidence>
<name>A0A6L6IN73_9ENTR</name>
<dbReference type="EMBL" id="WMJZ01000008">
    <property type="protein sequence ID" value="MTH46193.1"/>
    <property type="molecule type" value="Genomic_DNA"/>
</dbReference>
<organism evidence="3 4">
    <name type="scientific">Intestinirhabdus alba</name>
    <dbReference type="NCBI Taxonomy" id="2899544"/>
    <lineage>
        <taxon>Bacteria</taxon>
        <taxon>Pseudomonadati</taxon>
        <taxon>Pseudomonadota</taxon>
        <taxon>Gammaproteobacteria</taxon>
        <taxon>Enterobacterales</taxon>
        <taxon>Enterobacteriaceae</taxon>
        <taxon>Intestinirhabdus</taxon>
    </lineage>
</organism>
<reference evidence="3 4" key="1">
    <citation type="submission" date="2019-11" db="EMBL/GenBank/DDBJ databases">
        <title>Escherichia alba sp. nov. isolated from the gut of plastic-eating superworms Zophobas atratus.</title>
        <authorList>
            <person name="Yang Y."/>
        </authorList>
    </citation>
    <scope>NUCLEOTIDE SEQUENCE [LARGE SCALE GENOMIC DNA]</scope>
    <source>
        <strain evidence="4">BIT-B35</strain>
    </source>
</reference>
<dbReference type="OrthoDB" id="6485260at2"/>
<feature type="domain" description="OmpR/PhoB-type" evidence="2">
    <location>
        <begin position="42"/>
        <end position="118"/>
    </location>
</feature>
<evidence type="ECO:0000313" key="4">
    <source>
        <dbReference type="Proteomes" id="UP000477739"/>
    </source>
</evidence>
<dbReference type="Proteomes" id="UP000477739">
    <property type="component" value="Unassembled WGS sequence"/>
</dbReference>
<dbReference type="InterPro" id="IPR001867">
    <property type="entry name" value="OmpR/PhoB-type_DNA-bd"/>
</dbReference>
<comment type="caution">
    <text evidence="3">The sequence shown here is derived from an EMBL/GenBank/DDBJ whole genome shotgun (WGS) entry which is preliminary data.</text>
</comment>
<dbReference type="RefSeq" id="WP_155107825.1">
    <property type="nucleotide sequence ID" value="NZ_WMJZ01000008.1"/>
</dbReference>
<dbReference type="AlphaFoldDB" id="A0A6L6IN73"/>
<dbReference type="GO" id="GO:0006355">
    <property type="term" value="P:regulation of DNA-templated transcription"/>
    <property type="evidence" value="ECO:0007669"/>
    <property type="project" value="InterPro"/>
</dbReference>
<dbReference type="GO" id="GO:0003677">
    <property type="term" value="F:DNA binding"/>
    <property type="evidence" value="ECO:0007669"/>
    <property type="project" value="UniProtKB-KW"/>
</dbReference>
<dbReference type="GO" id="GO:0000160">
    <property type="term" value="P:phosphorelay signal transduction system"/>
    <property type="evidence" value="ECO:0007669"/>
    <property type="project" value="InterPro"/>
</dbReference>
<keyword evidence="1" id="KW-0238">DNA-binding</keyword>
<sequence>MDKNKHLYGFIINGDTHFDIAHKRLFRISILPAEQSIYFGTVSLNDNMVRLLILLFENHMNFNEAATKDEIFKKVWEVHNKTASSQRLWHTIKELRAKLSSIGLPQDLIVNDRGSGYYVGKYQVTPLFY</sequence>
<protein>
    <submittedName>
        <fullName evidence="3">Helix-turn-helix domain-containing protein</fullName>
    </submittedName>
</protein>
<dbReference type="InterPro" id="IPR016032">
    <property type="entry name" value="Sig_transdc_resp-reg_C-effctor"/>
</dbReference>
<dbReference type="Pfam" id="PF00486">
    <property type="entry name" value="Trans_reg_C"/>
    <property type="match status" value="1"/>
</dbReference>
<dbReference type="InterPro" id="IPR036388">
    <property type="entry name" value="WH-like_DNA-bd_sf"/>
</dbReference>
<dbReference type="Gene3D" id="1.10.10.10">
    <property type="entry name" value="Winged helix-like DNA-binding domain superfamily/Winged helix DNA-binding domain"/>
    <property type="match status" value="1"/>
</dbReference>
<dbReference type="SUPFAM" id="SSF46894">
    <property type="entry name" value="C-terminal effector domain of the bipartite response regulators"/>
    <property type="match status" value="1"/>
</dbReference>
<keyword evidence="4" id="KW-1185">Reference proteome</keyword>
<proteinExistence type="predicted"/>
<evidence type="ECO:0000256" key="1">
    <source>
        <dbReference type="ARBA" id="ARBA00023125"/>
    </source>
</evidence>
<evidence type="ECO:0000259" key="2">
    <source>
        <dbReference type="Pfam" id="PF00486"/>
    </source>
</evidence>
<gene>
    <name evidence="3" type="ORF">GJV78_08005</name>
</gene>
<accession>A0A6L6IN73</accession>